<proteinExistence type="predicted"/>
<evidence type="ECO:0000313" key="2">
    <source>
        <dbReference type="Proteomes" id="UP000031368"/>
    </source>
</evidence>
<dbReference type="KEGG" id="rga:RGR602_PB00139"/>
<evidence type="ECO:0000313" key="1">
    <source>
        <dbReference type="EMBL" id="AJD43678.1"/>
    </source>
</evidence>
<protein>
    <submittedName>
        <fullName evidence="1">Uncharacterized protein</fullName>
    </submittedName>
</protein>
<dbReference type="EMBL" id="CP006879">
    <property type="protein sequence ID" value="AJD43678.1"/>
    <property type="molecule type" value="Genomic_DNA"/>
</dbReference>
<dbReference type="AlphaFoldDB" id="A0A0B4XAN8"/>
<keyword evidence="1" id="KW-0614">Plasmid</keyword>
<organism evidence="1 2">
    <name type="scientific">Rhizobium gallicum bv. gallicum R602sp</name>
    <dbReference type="NCBI Taxonomy" id="1041138"/>
    <lineage>
        <taxon>Bacteria</taxon>
        <taxon>Pseudomonadati</taxon>
        <taxon>Pseudomonadota</taxon>
        <taxon>Alphaproteobacteria</taxon>
        <taxon>Hyphomicrobiales</taxon>
        <taxon>Rhizobiaceae</taxon>
        <taxon>Rhizobium/Agrobacterium group</taxon>
        <taxon>Rhizobium</taxon>
    </lineage>
</organism>
<geneLocation type="plasmid" evidence="1 2">
    <name>pRgalR602b</name>
</geneLocation>
<keyword evidence="2" id="KW-1185">Reference proteome</keyword>
<sequence>MADRNTPQKLVWRARIVLMWADVSSQAAIVADAVSLAKFLREADDKLADHMKG</sequence>
<dbReference type="Proteomes" id="UP000031368">
    <property type="component" value="Plasmid pRgalR602b"/>
</dbReference>
<reference evidence="1 2" key="1">
    <citation type="submission" date="2013-11" db="EMBL/GenBank/DDBJ databases">
        <title>Complete genome sequence of Rhizobium gallicum bv. gallicum R602.</title>
        <authorList>
            <person name="Bustos P."/>
            <person name="Santamaria R.I."/>
            <person name="Lozano L."/>
            <person name="Acosta J.L."/>
            <person name="Ormeno-Orrillo E."/>
            <person name="Rogel M.A."/>
            <person name="Romero D."/>
            <person name="Cevallos M.A."/>
            <person name="Martinez-Romero E."/>
            <person name="Gonzalez V."/>
        </authorList>
    </citation>
    <scope>NUCLEOTIDE SEQUENCE [LARGE SCALE GENOMIC DNA]</scope>
    <source>
        <strain evidence="1 2">R602</strain>
        <plasmid evidence="1 2">pRgalR602b</plasmid>
    </source>
</reference>
<accession>A0A0B4XAN8</accession>
<gene>
    <name evidence="1" type="ORF">RGR602_PB00139</name>
</gene>
<dbReference type="RefSeq" id="WP_165922009.1">
    <property type="nucleotide sequence ID" value="NZ_CP006879.1"/>
</dbReference>
<name>A0A0B4XAN8_9HYPH</name>
<dbReference type="HOGENOM" id="CLU_3065457_0_0_5"/>